<reference evidence="2" key="2">
    <citation type="submission" date="2023-06" db="EMBL/GenBank/DDBJ databases">
        <authorList>
            <person name="Ma L."/>
            <person name="Liu K.-W."/>
            <person name="Li Z."/>
            <person name="Hsiao Y.-Y."/>
            <person name="Qi Y."/>
            <person name="Fu T."/>
            <person name="Tang G."/>
            <person name="Zhang D."/>
            <person name="Sun W.-H."/>
            <person name="Liu D.-K."/>
            <person name="Li Y."/>
            <person name="Chen G.-Z."/>
            <person name="Liu X.-D."/>
            <person name="Liao X.-Y."/>
            <person name="Jiang Y.-T."/>
            <person name="Yu X."/>
            <person name="Hao Y."/>
            <person name="Huang J."/>
            <person name="Zhao X.-W."/>
            <person name="Ke S."/>
            <person name="Chen Y.-Y."/>
            <person name="Wu W.-L."/>
            <person name="Hsu J.-L."/>
            <person name="Lin Y.-F."/>
            <person name="Huang M.-D."/>
            <person name="Li C.-Y."/>
            <person name="Huang L."/>
            <person name="Wang Z.-W."/>
            <person name="Zhao X."/>
            <person name="Zhong W.-Y."/>
            <person name="Peng D.-H."/>
            <person name="Ahmad S."/>
            <person name="Lan S."/>
            <person name="Zhang J.-S."/>
            <person name="Tsai W.-C."/>
            <person name="Van De Peer Y."/>
            <person name="Liu Z.-J."/>
        </authorList>
    </citation>
    <scope>NUCLEOTIDE SEQUENCE</scope>
    <source>
        <strain evidence="2">CP</strain>
        <tissue evidence="2">Leaves</tissue>
    </source>
</reference>
<comment type="caution">
    <text evidence="2">The sequence shown here is derived from an EMBL/GenBank/DDBJ whole genome shotgun (WGS) entry which is preliminary data.</text>
</comment>
<evidence type="ECO:0000313" key="3">
    <source>
        <dbReference type="Proteomes" id="UP001180020"/>
    </source>
</evidence>
<protein>
    <submittedName>
        <fullName evidence="2">Uncharacterized protein</fullName>
    </submittedName>
</protein>
<evidence type="ECO:0000256" key="1">
    <source>
        <dbReference type="SAM" id="MobiDB-lite"/>
    </source>
</evidence>
<gene>
    <name evidence="2" type="ORF">QJS10_CPA07g00871</name>
</gene>
<dbReference type="Proteomes" id="UP001180020">
    <property type="component" value="Unassembled WGS sequence"/>
</dbReference>
<name>A0AAV9EFT1_ACOCL</name>
<keyword evidence="3" id="KW-1185">Reference proteome</keyword>
<feature type="region of interest" description="Disordered" evidence="1">
    <location>
        <begin position="23"/>
        <end position="69"/>
    </location>
</feature>
<feature type="compositionally biased region" description="Polar residues" evidence="1">
    <location>
        <begin position="45"/>
        <end position="56"/>
    </location>
</feature>
<dbReference type="AlphaFoldDB" id="A0AAV9EFT1"/>
<organism evidence="2 3">
    <name type="scientific">Acorus calamus</name>
    <name type="common">Sweet flag</name>
    <dbReference type="NCBI Taxonomy" id="4465"/>
    <lineage>
        <taxon>Eukaryota</taxon>
        <taxon>Viridiplantae</taxon>
        <taxon>Streptophyta</taxon>
        <taxon>Embryophyta</taxon>
        <taxon>Tracheophyta</taxon>
        <taxon>Spermatophyta</taxon>
        <taxon>Magnoliopsida</taxon>
        <taxon>Liliopsida</taxon>
        <taxon>Acoraceae</taxon>
        <taxon>Acorus</taxon>
    </lineage>
</organism>
<dbReference type="EMBL" id="JAUJYO010000007">
    <property type="protein sequence ID" value="KAK1312341.1"/>
    <property type="molecule type" value="Genomic_DNA"/>
</dbReference>
<sequence length="106" mass="11901">MDGGCEHMFTGVRSLENPAEVFDGEDESCHSISTSEEEGGRRNLASPTNHVRQISQKTRRLHRRRKIRSPAALSMRCPPLWPNCLLRGDCPSTSKGNPNLSHLYPM</sequence>
<accession>A0AAV9EFT1</accession>
<proteinExistence type="predicted"/>
<feature type="compositionally biased region" description="Basic residues" evidence="1">
    <location>
        <begin position="57"/>
        <end position="68"/>
    </location>
</feature>
<evidence type="ECO:0000313" key="2">
    <source>
        <dbReference type="EMBL" id="KAK1312341.1"/>
    </source>
</evidence>
<reference evidence="2" key="1">
    <citation type="journal article" date="2023" name="Nat. Commun.">
        <title>Diploid and tetraploid genomes of Acorus and the evolution of monocots.</title>
        <authorList>
            <person name="Ma L."/>
            <person name="Liu K.W."/>
            <person name="Li Z."/>
            <person name="Hsiao Y.Y."/>
            <person name="Qi Y."/>
            <person name="Fu T."/>
            <person name="Tang G.D."/>
            <person name="Zhang D."/>
            <person name="Sun W.H."/>
            <person name="Liu D.K."/>
            <person name="Li Y."/>
            <person name="Chen G.Z."/>
            <person name="Liu X.D."/>
            <person name="Liao X.Y."/>
            <person name="Jiang Y.T."/>
            <person name="Yu X."/>
            <person name="Hao Y."/>
            <person name="Huang J."/>
            <person name="Zhao X.W."/>
            <person name="Ke S."/>
            <person name="Chen Y.Y."/>
            <person name="Wu W.L."/>
            <person name="Hsu J.L."/>
            <person name="Lin Y.F."/>
            <person name="Huang M.D."/>
            <person name="Li C.Y."/>
            <person name="Huang L."/>
            <person name="Wang Z.W."/>
            <person name="Zhao X."/>
            <person name="Zhong W.Y."/>
            <person name="Peng D.H."/>
            <person name="Ahmad S."/>
            <person name="Lan S."/>
            <person name="Zhang J.S."/>
            <person name="Tsai W.C."/>
            <person name="Van de Peer Y."/>
            <person name="Liu Z.J."/>
        </authorList>
    </citation>
    <scope>NUCLEOTIDE SEQUENCE</scope>
    <source>
        <strain evidence="2">CP</strain>
    </source>
</reference>